<feature type="domain" description="Beta-lactamase-related" evidence="1">
    <location>
        <begin position="90"/>
        <end position="379"/>
    </location>
</feature>
<dbReference type="RefSeq" id="WP_185679720.1">
    <property type="nucleotide sequence ID" value="NZ_JACLAX010000011.1"/>
</dbReference>
<organism evidence="2 3">
    <name type="scientific">Novosphingobium piscinae</name>
    <dbReference type="NCBI Taxonomy" id="1507448"/>
    <lineage>
        <taxon>Bacteria</taxon>
        <taxon>Pseudomonadati</taxon>
        <taxon>Pseudomonadota</taxon>
        <taxon>Alphaproteobacteria</taxon>
        <taxon>Sphingomonadales</taxon>
        <taxon>Sphingomonadaceae</taxon>
        <taxon>Novosphingobium</taxon>
    </lineage>
</organism>
<protein>
    <submittedName>
        <fullName evidence="2">Beta-lactamase family protein</fullName>
    </submittedName>
</protein>
<dbReference type="Gene3D" id="3.40.710.10">
    <property type="entry name" value="DD-peptidase/beta-lactamase superfamily"/>
    <property type="match status" value="1"/>
</dbReference>
<keyword evidence="3" id="KW-1185">Reference proteome</keyword>
<comment type="caution">
    <text evidence="2">The sequence shown here is derived from an EMBL/GenBank/DDBJ whole genome shotgun (WGS) entry which is preliminary data.</text>
</comment>
<dbReference type="AlphaFoldDB" id="A0A7X1FZH4"/>
<evidence type="ECO:0000313" key="2">
    <source>
        <dbReference type="EMBL" id="MBC2669859.1"/>
    </source>
</evidence>
<name>A0A7X1FZH4_9SPHN</name>
<dbReference type="PANTHER" id="PTHR43283">
    <property type="entry name" value="BETA-LACTAMASE-RELATED"/>
    <property type="match status" value="1"/>
</dbReference>
<reference evidence="2 3" key="1">
    <citation type="submission" date="2020-08" db="EMBL/GenBank/DDBJ databases">
        <title>The genome sequence of type strain Novosphingobium piscinae KCTC 42194.</title>
        <authorList>
            <person name="Liu Y."/>
        </authorList>
    </citation>
    <scope>NUCLEOTIDE SEQUENCE [LARGE SCALE GENOMIC DNA]</scope>
    <source>
        <strain evidence="2 3">KCTC 42194</strain>
    </source>
</reference>
<dbReference type="InterPro" id="IPR001466">
    <property type="entry name" value="Beta-lactam-related"/>
</dbReference>
<sequence>MIHRHRIPHWALGLIALANSTAAVPQTPDWSDPEAVYRARLATFLKDPGNFPYSPMEPVSGAPQWRPMTPVAPAQRRLDPAALAEAAAYADRMRSSALLVWHDGRLEAASFGNGAQATTPLVSKSLSKPLTALAVGRAIALGKIASLDQPIADVLPELRGTAKAGILVRHLLDMRSGMLDQGFSTDPEHPLNRGYLDPDHGRRIVESYPMTSAPGTRYAYANAPSDLVALVIERATGRRYGEFVGTEVLRPIGAPGGEIWVNRPGGLAHSGCCTMLPAEAFLRMAILLLEDGRWQGRRLLPRGYVAAMRQGTPQNPNFGLGIWLGQPYQLRRGFGAPGRPGPQVLHSAPYLDPDLFLFDGNSNQTVFVSPRHRLIVLRMGPTPPTPAGPGQEWDNAFLPNTLIRAIRPPAPRGR</sequence>
<accession>A0A7X1FZH4</accession>
<evidence type="ECO:0000313" key="3">
    <source>
        <dbReference type="Proteomes" id="UP000551327"/>
    </source>
</evidence>
<dbReference type="SUPFAM" id="SSF56601">
    <property type="entry name" value="beta-lactamase/transpeptidase-like"/>
    <property type="match status" value="1"/>
</dbReference>
<dbReference type="PANTHER" id="PTHR43283:SF7">
    <property type="entry name" value="BETA-LACTAMASE-RELATED DOMAIN-CONTAINING PROTEIN"/>
    <property type="match status" value="1"/>
</dbReference>
<dbReference type="InterPro" id="IPR012338">
    <property type="entry name" value="Beta-lactam/transpept-like"/>
</dbReference>
<proteinExistence type="predicted"/>
<dbReference type="Pfam" id="PF00144">
    <property type="entry name" value="Beta-lactamase"/>
    <property type="match status" value="1"/>
</dbReference>
<gene>
    <name evidence="2" type="ORF">H7F53_11950</name>
</gene>
<dbReference type="EMBL" id="JACLAX010000011">
    <property type="protein sequence ID" value="MBC2669859.1"/>
    <property type="molecule type" value="Genomic_DNA"/>
</dbReference>
<evidence type="ECO:0000259" key="1">
    <source>
        <dbReference type="Pfam" id="PF00144"/>
    </source>
</evidence>
<dbReference type="Proteomes" id="UP000551327">
    <property type="component" value="Unassembled WGS sequence"/>
</dbReference>
<dbReference type="InterPro" id="IPR050789">
    <property type="entry name" value="Diverse_Enzym_Activities"/>
</dbReference>